<keyword evidence="1" id="KW-0449">Lipoprotein</keyword>
<accession>A0ABQ1JZK6</accession>
<dbReference type="EMBL" id="BMJE01000006">
    <property type="protein sequence ID" value="GGB82416.1"/>
    <property type="molecule type" value="Genomic_DNA"/>
</dbReference>
<proteinExistence type="predicted"/>
<sequence length="321" mass="37433">MKKFCLLIIALTALVSCNDGDKKEGEIAAIPVDEVKIDRFDEKFFGGTPQDLPQLKDEYAYLFPPGNADSVWVNKMQDPFQNELYSEVQKKYKTLDNLEADLEDLFKHIKYYYPNFKAPEVVALVSDDIETKAIYTDNVILIPLSLYLGADNYLYEGLTQYKVKQFEQSQILPDIVNSFYTQKAMPPKDRSLLGLMVYYGKELYMQDAFLPNATDAAKIGYTQQEIDWAKVNEEEMWRYFIERNLLYNTDPKLFDRFIAPAPFSKFYLELDNESPGRLGRWVGWQIVRAYMENNKDVTLQELLETDAKTIFENSKYKPKKE</sequence>
<keyword evidence="2" id="KW-1185">Reference proteome</keyword>
<name>A0ABQ1JZK6_9FLAO</name>
<protein>
    <submittedName>
        <fullName evidence="1">Gliding motility lipoprotein GldB</fullName>
    </submittedName>
</protein>
<reference evidence="2" key="1">
    <citation type="journal article" date="2019" name="Int. J. Syst. Evol. Microbiol.">
        <title>The Global Catalogue of Microorganisms (GCM) 10K type strain sequencing project: providing services to taxonomists for standard genome sequencing and annotation.</title>
        <authorList>
            <consortium name="The Broad Institute Genomics Platform"/>
            <consortium name="The Broad Institute Genome Sequencing Center for Infectious Disease"/>
            <person name="Wu L."/>
            <person name="Ma J."/>
        </authorList>
    </citation>
    <scope>NUCLEOTIDE SEQUENCE [LARGE SCALE GENOMIC DNA]</scope>
    <source>
        <strain evidence="2">CGMCC 1.15461</strain>
    </source>
</reference>
<dbReference type="Pfam" id="PF25594">
    <property type="entry name" value="GldB_lipo"/>
    <property type="match status" value="1"/>
</dbReference>
<dbReference type="InterPro" id="IPR019853">
    <property type="entry name" value="GldB-like"/>
</dbReference>
<dbReference type="Proteomes" id="UP000615760">
    <property type="component" value="Unassembled WGS sequence"/>
</dbReference>
<dbReference type="PROSITE" id="PS51257">
    <property type="entry name" value="PROKAR_LIPOPROTEIN"/>
    <property type="match status" value="1"/>
</dbReference>
<dbReference type="NCBIfam" id="TIGR03514">
    <property type="entry name" value="GldB_lipo"/>
    <property type="match status" value="1"/>
</dbReference>
<comment type="caution">
    <text evidence="1">The sequence shown here is derived from an EMBL/GenBank/DDBJ whole genome shotgun (WGS) entry which is preliminary data.</text>
</comment>
<evidence type="ECO:0000313" key="1">
    <source>
        <dbReference type="EMBL" id="GGB82416.1"/>
    </source>
</evidence>
<organism evidence="1 2">
    <name type="scientific">Flavobacterium suaedae</name>
    <dbReference type="NCBI Taxonomy" id="1767027"/>
    <lineage>
        <taxon>Bacteria</taxon>
        <taxon>Pseudomonadati</taxon>
        <taxon>Bacteroidota</taxon>
        <taxon>Flavobacteriia</taxon>
        <taxon>Flavobacteriales</taxon>
        <taxon>Flavobacteriaceae</taxon>
        <taxon>Flavobacterium</taxon>
    </lineage>
</organism>
<gene>
    <name evidence="1" type="primary">gldB</name>
    <name evidence="1" type="ORF">GCM10007424_23050</name>
</gene>
<evidence type="ECO:0000313" key="2">
    <source>
        <dbReference type="Proteomes" id="UP000615760"/>
    </source>
</evidence>
<dbReference type="RefSeq" id="WP_188621451.1">
    <property type="nucleotide sequence ID" value="NZ_BMJE01000006.1"/>
</dbReference>